<gene>
    <name evidence="1" type="ORF">XA3_18190</name>
</gene>
<reference evidence="1 2" key="1">
    <citation type="journal article" date="2023" name="Microbiol. Spectr.">
        <title>Symbiosis of Carpenter Bees with Uncharacterized Lactic Acid Bacteria Showing NAD Auxotrophy.</title>
        <authorList>
            <person name="Kawasaki S."/>
            <person name="Ozawa K."/>
            <person name="Mori T."/>
            <person name="Yamamoto A."/>
            <person name="Ito M."/>
            <person name="Ohkuma M."/>
            <person name="Sakamoto M."/>
            <person name="Matsutani M."/>
        </authorList>
    </citation>
    <scope>NUCLEOTIDE SEQUENCE [LARGE SCALE GENOMIC DNA]</scope>
    <source>
        <strain evidence="1 2">XA3</strain>
    </source>
</reference>
<name>A0AAU9DV58_9LACO</name>
<proteinExistence type="predicted"/>
<dbReference type="KEGG" id="xap:XA3_18190"/>
<organism evidence="1 2">
    <name type="scientific">Xylocopilactobacillus apicola</name>
    <dbReference type="NCBI Taxonomy" id="2932184"/>
    <lineage>
        <taxon>Bacteria</taxon>
        <taxon>Bacillati</taxon>
        <taxon>Bacillota</taxon>
        <taxon>Bacilli</taxon>
        <taxon>Lactobacillales</taxon>
        <taxon>Lactobacillaceae</taxon>
        <taxon>Xylocopilactobacillus</taxon>
    </lineage>
</organism>
<accession>A0AAU9DV58</accession>
<evidence type="ECO:0000313" key="1">
    <source>
        <dbReference type="EMBL" id="BDR59378.1"/>
    </source>
</evidence>
<keyword evidence="2" id="KW-1185">Reference proteome</keyword>
<dbReference type="EMBL" id="AP026802">
    <property type="protein sequence ID" value="BDR59378.1"/>
    <property type="molecule type" value="Genomic_DNA"/>
</dbReference>
<dbReference type="Proteomes" id="UP001321861">
    <property type="component" value="Chromosome"/>
</dbReference>
<protein>
    <submittedName>
        <fullName evidence="1">Uncharacterized protein</fullName>
    </submittedName>
</protein>
<dbReference type="RefSeq" id="WP_317635177.1">
    <property type="nucleotide sequence ID" value="NZ_AP026802.1"/>
</dbReference>
<dbReference type="AlphaFoldDB" id="A0AAU9DV58"/>
<sequence length="168" mass="19643">MIEIKYKIFDSFNAGNNEFKGEYGYFLIVIDDETYGYYREDVDLDILSTNIYNWFVNLLKGLSLLESNKTVYISDVETPETWIRLAQNTENIQIGEINAEKPDGTLAIETDIDAKEATVWTRIIKAKYFREELFVKVNKYLKDLEILNGRDNDKIKELKFLLSKLSEV</sequence>
<evidence type="ECO:0000313" key="2">
    <source>
        <dbReference type="Proteomes" id="UP001321861"/>
    </source>
</evidence>